<dbReference type="Gene3D" id="3.40.30.10">
    <property type="entry name" value="Glutaredoxin"/>
    <property type="match status" value="1"/>
</dbReference>
<accession>A0A1G9A305</accession>
<evidence type="ECO:0000259" key="1">
    <source>
        <dbReference type="PROSITE" id="PS51352"/>
    </source>
</evidence>
<dbReference type="Proteomes" id="UP000199580">
    <property type="component" value="Unassembled WGS sequence"/>
</dbReference>
<keyword evidence="3" id="KW-1185">Reference proteome</keyword>
<dbReference type="AlphaFoldDB" id="A0A1G9A305"/>
<dbReference type="InterPro" id="IPR036249">
    <property type="entry name" value="Thioredoxin-like_sf"/>
</dbReference>
<dbReference type="RefSeq" id="WP_170227578.1">
    <property type="nucleotide sequence ID" value="NZ_BKAI01000008.1"/>
</dbReference>
<evidence type="ECO:0000313" key="3">
    <source>
        <dbReference type="Proteomes" id="UP000199580"/>
    </source>
</evidence>
<dbReference type="InterPro" id="IPR013766">
    <property type="entry name" value="Thioredoxin_domain"/>
</dbReference>
<dbReference type="SUPFAM" id="SSF52833">
    <property type="entry name" value="Thioredoxin-like"/>
    <property type="match status" value="1"/>
</dbReference>
<dbReference type="PROSITE" id="PS51352">
    <property type="entry name" value="THIOREDOXIN_2"/>
    <property type="match status" value="1"/>
</dbReference>
<organism evidence="2 3">
    <name type="scientific">Flavobacterium noncentrifugens</name>
    <dbReference type="NCBI Taxonomy" id="1128970"/>
    <lineage>
        <taxon>Bacteria</taxon>
        <taxon>Pseudomonadati</taxon>
        <taxon>Bacteroidota</taxon>
        <taxon>Flavobacteriia</taxon>
        <taxon>Flavobacteriales</taxon>
        <taxon>Flavobacteriaceae</taxon>
        <taxon>Flavobacterium</taxon>
    </lineage>
</organism>
<gene>
    <name evidence="2" type="ORF">SAMN04487935_2854</name>
</gene>
<sequence length="141" mass="16008">MKNMTLVLLFVATMPGYSQTWKTNLKDAFKEASVSGKEVLLFFSVSETCETCDQLEEKVFKSPAFRDFASENYILVKQDFNSGKSDNMEENLLIVEKYNKDGFFPLVVVINKNTKVLGQIGVYKNESPSEYVAKLQSFSKT</sequence>
<proteinExistence type="predicted"/>
<name>A0A1G9A305_9FLAO</name>
<protein>
    <submittedName>
        <fullName evidence="2">Thioredoxin-like</fullName>
    </submittedName>
</protein>
<feature type="domain" description="Thioredoxin" evidence="1">
    <location>
        <begin position="8"/>
        <end position="140"/>
    </location>
</feature>
<dbReference type="STRING" id="1128970.SAMN04487935_2854"/>
<dbReference type="Pfam" id="PF13899">
    <property type="entry name" value="Thioredoxin_7"/>
    <property type="match status" value="1"/>
</dbReference>
<reference evidence="2 3" key="1">
    <citation type="submission" date="2016-10" db="EMBL/GenBank/DDBJ databases">
        <authorList>
            <person name="de Groot N.N."/>
        </authorList>
    </citation>
    <scope>NUCLEOTIDE SEQUENCE [LARGE SCALE GENOMIC DNA]</scope>
    <source>
        <strain evidence="2 3">CGMCC 1.10076</strain>
    </source>
</reference>
<evidence type="ECO:0000313" key="2">
    <source>
        <dbReference type="EMBL" id="SDK21716.1"/>
    </source>
</evidence>
<dbReference type="EMBL" id="FNEZ01000004">
    <property type="protein sequence ID" value="SDK21716.1"/>
    <property type="molecule type" value="Genomic_DNA"/>
</dbReference>